<keyword evidence="4" id="KW-1185">Reference proteome</keyword>
<dbReference type="InterPro" id="IPR025886">
    <property type="entry name" value="PP2-like"/>
</dbReference>
<keyword evidence="2" id="KW-1133">Transmembrane helix</keyword>
<dbReference type="InterPro" id="IPR036047">
    <property type="entry name" value="F-box-like_dom_sf"/>
</dbReference>
<dbReference type="EMBL" id="VEPZ02000561">
    <property type="protein sequence ID" value="KAE8722515.1"/>
    <property type="molecule type" value="Genomic_DNA"/>
</dbReference>
<feature type="transmembrane region" description="Helical" evidence="2">
    <location>
        <begin position="336"/>
        <end position="355"/>
    </location>
</feature>
<accession>A0A6A3C0B7</accession>
<evidence type="ECO:0000256" key="2">
    <source>
        <dbReference type="SAM" id="Phobius"/>
    </source>
</evidence>
<protein>
    <submittedName>
        <fullName evidence="3">F-box protein PP2-A15</fullName>
    </submittedName>
</protein>
<proteinExistence type="predicted"/>
<dbReference type="Pfam" id="PF14299">
    <property type="entry name" value="PP2"/>
    <property type="match status" value="1"/>
</dbReference>
<keyword evidence="2" id="KW-0812">Transmembrane</keyword>
<feature type="region of interest" description="Disordered" evidence="1">
    <location>
        <begin position="362"/>
        <end position="396"/>
    </location>
</feature>
<dbReference type="AlphaFoldDB" id="A0A6A3C0B7"/>
<dbReference type="Proteomes" id="UP000436088">
    <property type="component" value="Unassembled WGS sequence"/>
</dbReference>
<sequence length="396" mass="44620">MGASFSALFFTDCLSSDSSFSSSSSPGLGDFPESCVASIIGYLDPPEICKLAKLNRAFRGASWADFVWESKLPPNYQILVDKIIPFVPENLGKRDIYSRLCRVNTLEGGTKKVWLDKSTGGVCMAISSKGLHVTGIDDRRYWNHIPTDESRFHSIAYLQQIWWFEVDGEVEFPFPPGSYSVFFRLQLGRASKRFGRRIINSENIHGWAIKPVRFQLWTSDGQYATSQCTLNEPGKWFHYHMGDFNVENPNSWTKIKLSMTQIDCTHTKGGLCLDSVVIYPSKFRERICLPDNDKASRHFHEANAMATFIGQVSLLSLVPVFGAATAAMVKYRSYNLFRYIGKLLHIAMGIILMMLPDSKPAPRIPTSNVNAEHHPETSSKEAESVELENEENKPLP</sequence>
<organism evidence="3 4">
    <name type="scientific">Hibiscus syriacus</name>
    <name type="common">Rose of Sharon</name>
    <dbReference type="NCBI Taxonomy" id="106335"/>
    <lineage>
        <taxon>Eukaryota</taxon>
        <taxon>Viridiplantae</taxon>
        <taxon>Streptophyta</taxon>
        <taxon>Embryophyta</taxon>
        <taxon>Tracheophyta</taxon>
        <taxon>Spermatophyta</taxon>
        <taxon>Magnoliopsida</taxon>
        <taxon>eudicotyledons</taxon>
        <taxon>Gunneridae</taxon>
        <taxon>Pentapetalae</taxon>
        <taxon>rosids</taxon>
        <taxon>malvids</taxon>
        <taxon>Malvales</taxon>
        <taxon>Malvaceae</taxon>
        <taxon>Malvoideae</taxon>
        <taxon>Hibiscus</taxon>
    </lineage>
</organism>
<feature type="compositionally biased region" description="Basic and acidic residues" evidence="1">
    <location>
        <begin position="371"/>
        <end position="383"/>
    </location>
</feature>
<evidence type="ECO:0000256" key="1">
    <source>
        <dbReference type="SAM" id="MobiDB-lite"/>
    </source>
</evidence>
<feature type="transmembrane region" description="Helical" evidence="2">
    <location>
        <begin position="308"/>
        <end position="329"/>
    </location>
</feature>
<comment type="caution">
    <text evidence="3">The sequence shown here is derived from an EMBL/GenBank/DDBJ whole genome shotgun (WGS) entry which is preliminary data.</text>
</comment>
<evidence type="ECO:0000313" key="4">
    <source>
        <dbReference type="Proteomes" id="UP000436088"/>
    </source>
</evidence>
<dbReference type="PANTHER" id="PTHR31960:SF22">
    <property type="entry name" value="F-BOX PROTEIN PP2-A12"/>
    <property type="match status" value="1"/>
</dbReference>
<keyword evidence="2" id="KW-0472">Membrane</keyword>
<dbReference type="PANTHER" id="PTHR31960">
    <property type="entry name" value="F-BOX PROTEIN PP2-A15"/>
    <property type="match status" value="1"/>
</dbReference>
<gene>
    <name evidence="3" type="ORF">F3Y22_tig00013960pilonHSYRG00178</name>
</gene>
<name>A0A6A3C0B7_HIBSY</name>
<reference evidence="3" key="1">
    <citation type="submission" date="2019-09" db="EMBL/GenBank/DDBJ databases">
        <title>Draft genome information of white flower Hibiscus syriacus.</title>
        <authorList>
            <person name="Kim Y.-M."/>
        </authorList>
    </citation>
    <scope>NUCLEOTIDE SEQUENCE [LARGE SCALE GENOMIC DNA]</scope>
    <source>
        <strain evidence="3">YM2019G1</strain>
    </source>
</reference>
<evidence type="ECO:0000313" key="3">
    <source>
        <dbReference type="EMBL" id="KAE8722515.1"/>
    </source>
</evidence>
<dbReference type="SUPFAM" id="SSF81383">
    <property type="entry name" value="F-box domain"/>
    <property type="match status" value="1"/>
</dbReference>
<dbReference type="CDD" id="cd22162">
    <property type="entry name" value="F-box_AtSKIP3-like"/>
    <property type="match status" value="1"/>
</dbReference>